<dbReference type="Gene3D" id="3.30.260.10">
    <property type="entry name" value="TCP-1-like chaperonin intermediate domain"/>
    <property type="match status" value="1"/>
</dbReference>
<dbReference type="InterPro" id="IPR002423">
    <property type="entry name" value="Cpn60/GroEL/TCP-1"/>
</dbReference>
<dbReference type="SUPFAM" id="SSF52029">
    <property type="entry name" value="GroEL apical domain-like"/>
    <property type="match status" value="1"/>
</dbReference>
<dbReference type="SUPFAM" id="SSF48592">
    <property type="entry name" value="GroEL equatorial domain-like"/>
    <property type="match status" value="1"/>
</dbReference>
<keyword evidence="4" id="KW-0067">ATP-binding</keyword>
<dbReference type="EMBL" id="LR796189">
    <property type="protein sequence ID" value="CAB4124657.1"/>
    <property type="molecule type" value="Genomic_DNA"/>
</dbReference>
<proteinExistence type="inferred from homology"/>
<evidence type="ECO:0000256" key="1">
    <source>
        <dbReference type="ARBA" id="ARBA00006607"/>
    </source>
</evidence>
<dbReference type="Gene3D" id="3.50.7.10">
    <property type="entry name" value="GroEL"/>
    <property type="match status" value="1"/>
</dbReference>
<dbReference type="Gene3D" id="1.10.560.10">
    <property type="entry name" value="GroEL-like equatorial domain"/>
    <property type="match status" value="1"/>
</dbReference>
<sequence length="563" mass="61057">MQLYEKSKSKDIIHDDTQLSKIVGETLSKMASIVGATLGPGGRTVLIEREGMAPLATKDGVTVAKSLGLDKAEYNVVVEAAKEICLNTAKSAGDGTTTAIVLADAITKYGHEFVKGNKKYNPQRIINELDTLYEEVIVPYIKSQAKDVSDESKLIDVATISANGDKRIARVVVDAVMAAGDDGTVLIEEAQGDEMRVETIQGYIVTTGLKELGQLGPMFMNDKGNQQSKMDDGYVFLYDGSINDAKVLGYLQEALQVDENGNENYDGSPVIIIAHEFSDTAMDILAKNAKKGITFCPVKTPRSGLPNSKTIFLEDIAAYTNGTVYDISTIDQIEKENLGRFTSAKSNLYETFINADIDVERINERVVELKAIEAACFSDMDRMHVKANIAKLTGGIATIHVGGVSDLIVRERKGRVEDAVEAVRSAIAEGIIPGGCKIQIELSRLIANHKNKKESWVIMEKALLVPFALLLSNCGENFDEVYPQMSGKKIFDANMHEFVDPFKRGIIEPAKVARVALGNALSVASLLFNVGGIVCVPRDSQLENQLAMSKQAFQDMMAAGGGQ</sequence>
<dbReference type="Pfam" id="PF00118">
    <property type="entry name" value="Cpn60_TCP1"/>
    <property type="match status" value="1"/>
</dbReference>
<comment type="similarity">
    <text evidence="1">Belongs to the chaperonin (HSP60) family.</text>
</comment>
<dbReference type="InterPro" id="IPR017998">
    <property type="entry name" value="Chaperone_TCP-1"/>
</dbReference>
<organism evidence="6">
    <name type="scientific">uncultured Caudovirales phage</name>
    <dbReference type="NCBI Taxonomy" id="2100421"/>
    <lineage>
        <taxon>Viruses</taxon>
        <taxon>Duplodnaviria</taxon>
        <taxon>Heunggongvirae</taxon>
        <taxon>Uroviricota</taxon>
        <taxon>Caudoviricetes</taxon>
        <taxon>Peduoviridae</taxon>
        <taxon>Maltschvirus</taxon>
        <taxon>Maltschvirus maltsch</taxon>
    </lineage>
</organism>
<evidence type="ECO:0000256" key="5">
    <source>
        <dbReference type="ARBA" id="ARBA00023186"/>
    </source>
</evidence>
<evidence type="ECO:0000256" key="3">
    <source>
        <dbReference type="ARBA" id="ARBA00022741"/>
    </source>
</evidence>
<reference evidence="6" key="1">
    <citation type="submission" date="2020-04" db="EMBL/GenBank/DDBJ databases">
        <authorList>
            <person name="Chiriac C."/>
            <person name="Salcher M."/>
            <person name="Ghai R."/>
            <person name="Kavagutti S V."/>
        </authorList>
    </citation>
    <scope>NUCLEOTIDE SEQUENCE</scope>
</reference>
<dbReference type="SUPFAM" id="SSF54849">
    <property type="entry name" value="GroEL-intermediate domain like"/>
    <property type="match status" value="2"/>
</dbReference>
<name>A0A6J5KUQ0_9CAUD</name>
<evidence type="ECO:0000256" key="4">
    <source>
        <dbReference type="ARBA" id="ARBA00022840"/>
    </source>
</evidence>
<gene>
    <name evidence="6" type="ORF">UFOVP53_19</name>
</gene>
<dbReference type="InterPro" id="IPR027410">
    <property type="entry name" value="TCP-1-like_intermed_sf"/>
</dbReference>
<dbReference type="GO" id="GO:0042026">
    <property type="term" value="P:protein refolding"/>
    <property type="evidence" value="ECO:0007669"/>
    <property type="project" value="InterPro"/>
</dbReference>
<comment type="similarity">
    <text evidence="2">Belongs to the TCP-1 chaperonin family.</text>
</comment>
<dbReference type="InterPro" id="IPR027413">
    <property type="entry name" value="GROEL-like_equatorial_sf"/>
</dbReference>
<dbReference type="PANTHER" id="PTHR45633">
    <property type="entry name" value="60 KDA HEAT SHOCK PROTEIN, MITOCHONDRIAL"/>
    <property type="match status" value="1"/>
</dbReference>
<dbReference type="GO" id="GO:0005524">
    <property type="term" value="F:ATP binding"/>
    <property type="evidence" value="ECO:0007669"/>
    <property type="project" value="UniProtKB-KW"/>
</dbReference>
<keyword evidence="3" id="KW-0547">Nucleotide-binding</keyword>
<evidence type="ECO:0000256" key="2">
    <source>
        <dbReference type="ARBA" id="ARBA00008020"/>
    </source>
</evidence>
<protein>
    <submittedName>
        <fullName evidence="6">GroL Chaperonin GroEL (HSP60 family)</fullName>
    </submittedName>
</protein>
<dbReference type="InterPro" id="IPR027409">
    <property type="entry name" value="GroEL-like_apical_dom_sf"/>
</dbReference>
<dbReference type="PRINTS" id="PR00304">
    <property type="entry name" value="TCOMPLEXTCP1"/>
</dbReference>
<evidence type="ECO:0000313" key="6">
    <source>
        <dbReference type="EMBL" id="CAB4124657.1"/>
    </source>
</evidence>
<dbReference type="InterPro" id="IPR001844">
    <property type="entry name" value="Cpn60/GroEL"/>
</dbReference>
<accession>A0A6J5KUQ0</accession>
<dbReference type="GO" id="GO:0140662">
    <property type="term" value="F:ATP-dependent protein folding chaperone"/>
    <property type="evidence" value="ECO:0007669"/>
    <property type="project" value="InterPro"/>
</dbReference>
<keyword evidence="5" id="KW-0143">Chaperone</keyword>